<proteinExistence type="predicted"/>
<sequence length="524" mass="59471">MAVAIQKHSEFRTRTDLSLLATADAAKPEIYRTALDPQAVVTMQPDAVNIHGWQSVPRCTPAQLYQQSFSAGDEFIIDFGQHCVGYFSFCCEASGSPPDAPAHLQFIFGEIAAEVAEPFSGYSGWLSSSWLQQEDRYLDVLPAAVTLPRRYCCRYVKVRVIATSPKYALRFSSLRLETVSSACDSMLQSAAIRDPLLREIDAVSVRTLKNCMQDVFEDGPKRDRRLWLGDLHLQALVNYPTFAHNALVKRCLYLFAGVTREDGLVSANLFMQPQVIADDTFLFDYALLFIATLEDYVAATHDLTTLHELWPTALRQIELSLQRLDSRHILRDSEEWWAFIDWHEALNKQAAAQGVLLFALRKGLLLAQRCDSGKTGWLEQTIVQVSQAAMTHLWDEQQGFFISGAQRQVSWAAQVWLMLGEVGDHAFRQQLIARLRSHPPAIKMHTPYMMHHFIEALLVNGEREQAVAEIKRYWGGMVQAGADTFWELYDPDNPDYSPYGSKLINSYCHAWSCTPAWLIRHFEL</sequence>
<dbReference type="InterPro" id="IPR008928">
    <property type="entry name" value="6-hairpin_glycosidase_sf"/>
</dbReference>
<dbReference type="Gene3D" id="1.50.10.10">
    <property type="match status" value="1"/>
</dbReference>
<evidence type="ECO:0000313" key="3">
    <source>
        <dbReference type="EMBL" id="MEI2682656.1"/>
    </source>
</evidence>
<protein>
    <submittedName>
        <fullName evidence="3">Sugar hydrolase</fullName>
    </submittedName>
</protein>
<dbReference type="SUPFAM" id="SSF48208">
    <property type="entry name" value="Six-hairpin glycosidases"/>
    <property type="match status" value="1"/>
</dbReference>
<dbReference type="Proteomes" id="UP001306592">
    <property type="component" value="Unassembled WGS sequence"/>
</dbReference>
<dbReference type="Pfam" id="PF21104">
    <property type="entry name" value="Glyco_hydro_78_N"/>
    <property type="match status" value="1"/>
</dbReference>
<dbReference type="PANTHER" id="PTHR34987">
    <property type="entry name" value="C, PUTATIVE (AFU_ORTHOLOGUE AFUA_3G02880)-RELATED"/>
    <property type="match status" value="1"/>
</dbReference>
<reference evidence="3 4" key="1">
    <citation type="submission" date="2024-02" db="EMBL/GenBank/DDBJ databases">
        <title>First report Erwinia aphidicola in onion in Chile.</title>
        <authorList>
            <person name="Valenzuela M."/>
            <person name="Pena M."/>
            <person name="Dutta B."/>
        </authorList>
    </citation>
    <scope>NUCLEOTIDE SEQUENCE [LARGE SCALE GENOMIC DNA]</scope>
    <source>
        <strain evidence="3 4">QCJ3A</strain>
    </source>
</reference>
<keyword evidence="4" id="KW-1185">Reference proteome</keyword>
<evidence type="ECO:0000313" key="4">
    <source>
        <dbReference type="Proteomes" id="UP001306592"/>
    </source>
</evidence>
<dbReference type="InterPro" id="IPR012341">
    <property type="entry name" value="6hp_glycosidase-like_sf"/>
</dbReference>
<dbReference type="PANTHER" id="PTHR34987:SF4">
    <property type="entry name" value="ALPHA-L-RHAMNOSIDASE C-TERMINAL DOMAIN-CONTAINING PROTEIN"/>
    <property type="match status" value="1"/>
</dbReference>
<feature type="domain" description="Glycosyl hydrolase family 78 alpha-rhamnosidase N-terminal" evidence="2">
    <location>
        <begin position="37"/>
        <end position="177"/>
    </location>
</feature>
<comment type="caution">
    <text evidence="3">The sequence shown here is derived from an EMBL/GenBank/DDBJ whole genome shotgun (WGS) entry which is preliminary data.</text>
</comment>
<name>A0ABU8DH52_ERWAP</name>
<dbReference type="RefSeq" id="WP_336203256.1">
    <property type="nucleotide sequence ID" value="NZ_JBANEI010000008.1"/>
</dbReference>
<dbReference type="GO" id="GO:0016787">
    <property type="term" value="F:hydrolase activity"/>
    <property type="evidence" value="ECO:0007669"/>
    <property type="project" value="UniProtKB-KW"/>
</dbReference>
<accession>A0ABU8DH52</accession>
<evidence type="ECO:0000259" key="2">
    <source>
        <dbReference type="Pfam" id="PF21104"/>
    </source>
</evidence>
<gene>
    <name evidence="3" type="ORF">V8N49_13450</name>
</gene>
<dbReference type="InterPro" id="IPR035396">
    <property type="entry name" value="Bac_rhamnosid6H"/>
</dbReference>
<keyword evidence="3" id="KW-0378">Hydrolase</keyword>
<organism evidence="3 4">
    <name type="scientific">Erwinia aphidicola</name>
    <dbReference type="NCBI Taxonomy" id="68334"/>
    <lineage>
        <taxon>Bacteria</taxon>
        <taxon>Pseudomonadati</taxon>
        <taxon>Pseudomonadota</taxon>
        <taxon>Gammaproteobacteria</taxon>
        <taxon>Enterobacterales</taxon>
        <taxon>Erwiniaceae</taxon>
        <taxon>Erwinia</taxon>
    </lineage>
</organism>
<dbReference type="Pfam" id="PF17389">
    <property type="entry name" value="Bac_rhamnosid6H"/>
    <property type="match status" value="1"/>
</dbReference>
<evidence type="ECO:0000259" key="1">
    <source>
        <dbReference type="Pfam" id="PF17389"/>
    </source>
</evidence>
<feature type="domain" description="Alpha-L-rhamnosidase six-hairpin glycosidase" evidence="1">
    <location>
        <begin position="194"/>
        <end position="518"/>
    </location>
</feature>
<dbReference type="EMBL" id="JBANEI010000008">
    <property type="protein sequence ID" value="MEI2682656.1"/>
    <property type="molecule type" value="Genomic_DNA"/>
</dbReference>
<dbReference type="InterPro" id="IPR049164">
    <property type="entry name" value="Glyco_hydro_78_N"/>
</dbReference>